<reference evidence="1 2" key="1">
    <citation type="submission" date="2018-03" db="EMBL/GenBank/DDBJ databases">
        <title>Complete genome sequence of Thauera aromatica, a model organism for studying aromatic compound degradation under denitrifying conditions.</title>
        <authorList>
            <person name="Lo H.-Y."/>
            <person name="Goris T."/>
            <person name="Boll M."/>
            <person name="Mueller J.A."/>
        </authorList>
    </citation>
    <scope>NUCLEOTIDE SEQUENCE [LARGE SCALE GENOMIC DNA]</scope>
    <source>
        <strain evidence="1 2">K172</strain>
    </source>
</reference>
<keyword evidence="2" id="KW-1185">Reference proteome</keyword>
<evidence type="ECO:0000313" key="2">
    <source>
        <dbReference type="Proteomes" id="UP000241885"/>
    </source>
</evidence>
<dbReference type="KEGG" id="tak:Tharo_0418"/>
<organism evidence="1 2">
    <name type="scientific">Thauera aromatica K172</name>
    <dbReference type="NCBI Taxonomy" id="44139"/>
    <lineage>
        <taxon>Bacteria</taxon>
        <taxon>Pseudomonadati</taxon>
        <taxon>Pseudomonadota</taxon>
        <taxon>Betaproteobacteria</taxon>
        <taxon>Rhodocyclales</taxon>
        <taxon>Zoogloeaceae</taxon>
        <taxon>Thauera</taxon>
    </lineage>
</organism>
<name>A0A2R4BJ72_THAAR</name>
<dbReference type="EMBL" id="CP028339">
    <property type="protein sequence ID" value="AVR87368.1"/>
    <property type="molecule type" value="Genomic_DNA"/>
</dbReference>
<dbReference type="AlphaFoldDB" id="A0A2R4BJ72"/>
<protein>
    <submittedName>
        <fullName evidence="1">Uncharacterized protein</fullName>
    </submittedName>
</protein>
<gene>
    <name evidence="1" type="ORF">Tharo_0418</name>
</gene>
<dbReference type="RefSeq" id="WP_107219792.1">
    <property type="nucleotide sequence ID" value="NZ_CP028339.1"/>
</dbReference>
<dbReference type="Proteomes" id="UP000241885">
    <property type="component" value="Chromosome"/>
</dbReference>
<accession>A0A2R4BJ72</accession>
<evidence type="ECO:0000313" key="1">
    <source>
        <dbReference type="EMBL" id="AVR87368.1"/>
    </source>
</evidence>
<proteinExistence type="predicted"/>
<sequence length="63" mass="7548">MATNLNLIPFQQLPEHYPALCVRTLRNRLKDDDEFRAATLRVGRRILVDREGLERWLESKRQK</sequence>